<dbReference type="EMBL" id="KL363239">
    <property type="protein sequence ID" value="KFD51445.1"/>
    <property type="molecule type" value="Genomic_DNA"/>
</dbReference>
<accession>A0A085M2J9</accession>
<proteinExistence type="predicted"/>
<dbReference type="Proteomes" id="UP000030758">
    <property type="component" value="Unassembled WGS sequence"/>
</dbReference>
<dbReference type="EMBL" id="KL367533">
    <property type="protein sequence ID" value="KFD65772.1"/>
    <property type="molecule type" value="Genomic_DNA"/>
</dbReference>
<gene>
    <name evidence="1" type="ORF">M513_07658</name>
    <name evidence="2" type="ORF">M514_07658</name>
</gene>
<reference evidence="1 3" key="1">
    <citation type="journal article" date="2014" name="Nat. Genet.">
        <title>Genome and transcriptome of the porcine whipworm Trichuris suis.</title>
        <authorList>
            <person name="Jex A.R."/>
            <person name="Nejsum P."/>
            <person name="Schwarz E.M."/>
            <person name="Hu L."/>
            <person name="Young N.D."/>
            <person name="Hall R.S."/>
            <person name="Korhonen P.K."/>
            <person name="Liao S."/>
            <person name="Thamsborg S."/>
            <person name="Xia J."/>
            <person name="Xu P."/>
            <person name="Wang S."/>
            <person name="Scheerlinck J.P."/>
            <person name="Hofmann A."/>
            <person name="Sternberg P.W."/>
            <person name="Wang J."/>
            <person name="Gasser R.B."/>
        </authorList>
    </citation>
    <scope>NUCLEOTIDE SEQUENCE [LARGE SCALE GENOMIC DNA]</scope>
    <source>
        <strain evidence="2">DCEP-RM93F</strain>
        <strain evidence="1">DCEP-RM93M</strain>
    </source>
</reference>
<sequence length="71" mass="8336">MWAQALFATQKLKLNASVCKFIADKKECNRYRKDKHSETSLQSDRSDLISEKKMWQRVLQLGNEYPVIIFG</sequence>
<organism evidence="1 3">
    <name type="scientific">Trichuris suis</name>
    <name type="common">pig whipworm</name>
    <dbReference type="NCBI Taxonomy" id="68888"/>
    <lineage>
        <taxon>Eukaryota</taxon>
        <taxon>Metazoa</taxon>
        <taxon>Ecdysozoa</taxon>
        <taxon>Nematoda</taxon>
        <taxon>Enoplea</taxon>
        <taxon>Dorylaimia</taxon>
        <taxon>Trichinellida</taxon>
        <taxon>Trichuridae</taxon>
        <taxon>Trichuris</taxon>
    </lineage>
</organism>
<evidence type="ECO:0000313" key="2">
    <source>
        <dbReference type="EMBL" id="KFD65772.1"/>
    </source>
</evidence>
<evidence type="ECO:0000313" key="1">
    <source>
        <dbReference type="EMBL" id="KFD51445.1"/>
    </source>
</evidence>
<dbReference type="Proteomes" id="UP000030764">
    <property type="component" value="Unassembled WGS sequence"/>
</dbReference>
<evidence type="ECO:0000313" key="3">
    <source>
        <dbReference type="Proteomes" id="UP000030764"/>
    </source>
</evidence>
<dbReference type="AlphaFoldDB" id="A0A085M2J9"/>
<protein>
    <submittedName>
        <fullName evidence="1">Uncharacterized protein</fullName>
    </submittedName>
</protein>
<keyword evidence="3" id="KW-1185">Reference proteome</keyword>
<name>A0A085M2J9_9BILA</name>